<sequence>MSCISWNCRGLGLPRSVQTLQELARDKRPNFIFLIESLYSFARLEEIKVMLGYDGFFHVDPAGRSGGLGFFWKLVQSISLIGSSCFFIDVQAEVLGLGLLRVIGFYGHPDRRYRGESWTLLRQLQLTSSLPWLVCGDFNCVLSQSEKRGGPPYPSNLINGFRSVLDDTGLHEITLHGFEFTWNNGRGGGAMVEEKIDRFFASESWRQQFNLSRAETISYSSSDHLPIFLQIRTYVPRDRVHLLRFENQWTEEAECRSIVDSCWKSEAHRLVQSRLDDCRNRLANWGGNLKRIYVRDLQVCKTQIQNLRNRRDTAGRDLLHEAHQKFFFLLQQRETYWKQRAKAQWLRGGDQNTRFFHMKATARQRKNQFVKLQDSQGVWPYTSEAVQEAIFSMHADKSPGLDGFNSGFYKKYWGIVGPDIA</sequence>
<dbReference type="Proteomes" id="UP000091857">
    <property type="component" value="Chromosome 9"/>
</dbReference>
<proteinExistence type="predicted"/>
<evidence type="ECO:0000313" key="2">
    <source>
        <dbReference type="Proteomes" id="UP000091857"/>
    </source>
</evidence>
<reference evidence="2" key="1">
    <citation type="journal article" date="2016" name="Nat. Biotechnol.">
        <title>Sequencing wild and cultivated cassava and related species reveals extensive interspecific hybridization and genetic diversity.</title>
        <authorList>
            <person name="Bredeson J.V."/>
            <person name="Lyons J.B."/>
            <person name="Prochnik S.E."/>
            <person name="Wu G.A."/>
            <person name="Ha C.M."/>
            <person name="Edsinger-Gonzales E."/>
            <person name="Grimwood J."/>
            <person name="Schmutz J."/>
            <person name="Rabbi I.Y."/>
            <person name="Egesi C."/>
            <person name="Nauluvula P."/>
            <person name="Lebot V."/>
            <person name="Ndunguru J."/>
            <person name="Mkamilo G."/>
            <person name="Bart R.S."/>
            <person name="Setter T.L."/>
            <person name="Gleadow R.M."/>
            <person name="Kulakow P."/>
            <person name="Ferguson M.E."/>
            <person name="Rounsley S."/>
            <person name="Rokhsar D.S."/>
        </authorList>
    </citation>
    <scope>NUCLEOTIDE SEQUENCE [LARGE SCALE GENOMIC DNA]</scope>
    <source>
        <strain evidence="2">cv. AM560-2</strain>
    </source>
</reference>
<comment type="caution">
    <text evidence="1">The sequence shown here is derived from an EMBL/GenBank/DDBJ whole genome shotgun (WGS) entry which is preliminary data.</text>
</comment>
<accession>A0ACB7H4I0</accession>
<name>A0ACB7H4I0_MANES</name>
<evidence type="ECO:0000313" key="1">
    <source>
        <dbReference type="EMBL" id="KAG8647614.1"/>
    </source>
</evidence>
<dbReference type="EMBL" id="CM004395">
    <property type="protein sequence ID" value="KAG8647614.1"/>
    <property type="molecule type" value="Genomic_DNA"/>
</dbReference>
<protein>
    <submittedName>
        <fullName evidence="1">Uncharacterized protein</fullName>
    </submittedName>
</protein>
<organism evidence="1 2">
    <name type="scientific">Manihot esculenta</name>
    <name type="common">Cassava</name>
    <name type="synonym">Jatropha manihot</name>
    <dbReference type="NCBI Taxonomy" id="3983"/>
    <lineage>
        <taxon>Eukaryota</taxon>
        <taxon>Viridiplantae</taxon>
        <taxon>Streptophyta</taxon>
        <taxon>Embryophyta</taxon>
        <taxon>Tracheophyta</taxon>
        <taxon>Spermatophyta</taxon>
        <taxon>Magnoliopsida</taxon>
        <taxon>eudicotyledons</taxon>
        <taxon>Gunneridae</taxon>
        <taxon>Pentapetalae</taxon>
        <taxon>rosids</taxon>
        <taxon>fabids</taxon>
        <taxon>Malpighiales</taxon>
        <taxon>Euphorbiaceae</taxon>
        <taxon>Crotonoideae</taxon>
        <taxon>Manihoteae</taxon>
        <taxon>Manihot</taxon>
    </lineage>
</organism>
<gene>
    <name evidence="1" type="ORF">MANES_09G090221v8</name>
</gene>
<keyword evidence="2" id="KW-1185">Reference proteome</keyword>